<dbReference type="Proteomes" id="UP000324974">
    <property type="component" value="Chromosome"/>
</dbReference>
<keyword evidence="3" id="KW-1185">Reference proteome</keyword>
<protein>
    <submittedName>
        <fullName evidence="2">NAD-dependent dehydratase</fullName>
    </submittedName>
</protein>
<dbReference type="InterPro" id="IPR016040">
    <property type="entry name" value="NAD(P)-bd_dom"/>
</dbReference>
<dbReference type="SUPFAM" id="SSF51735">
    <property type="entry name" value="NAD(P)-binding Rossmann-fold domains"/>
    <property type="match status" value="1"/>
</dbReference>
<dbReference type="Gene3D" id="3.40.50.720">
    <property type="entry name" value="NAD(P)-binding Rossmann-like Domain"/>
    <property type="match status" value="1"/>
</dbReference>
<dbReference type="PANTHER" id="PTHR43000">
    <property type="entry name" value="DTDP-D-GLUCOSE 4,6-DEHYDRATASE-RELATED"/>
    <property type="match status" value="1"/>
</dbReference>
<gene>
    <name evidence="2" type="ORF">PX52LOC_03147</name>
</gene>
<evidence type="ECO:0000259" key="1">
    <source>
        <dbReference type="Pfam" id="PF16363"/>
    </source>
</evidence>
<dbReference type="Pfam" id="PF16363">
    <property type="entry name" value="GDP_Man_Dehyd"/>
    <property type="match status" value="1"/>
</dbReference>
<organism evidence="2 3">
    <name type="scientific">Limnoglobus roseus</name>
    <dbReference type="NCBI Taxonomy" id="2598579"/>
    <lineage>
        <taxon>Bacteria</taxon>
        <taxon>Pseudomonadati</taxon>
        <taxon>Planctomycetota</taxon>
        <taxon>Planctomycetia</taxon>
        <taxon>Gemmatales</taxon>
        <taxon>Gemmataceae</taxon>
        <taxon>Limnoglobus</taxon>
    </lineage>
</organism>
<dbReference type="InterPro" id="IPR036291">
    <property type="entry name" value="NAD(P)-bd_dom_sf"/>
</dbReference>
<sequence length="325" mass="35562">MRILITGVTGFLGGHLVEHLRTEGGHTLAGVSRQAAWSPEWSHLAGTAKLHAAELSDTARLETLLDDLQPEWIVHLAGYANTGRSFHEPARCWADNLGGTQSLYTAIAHSGVRPRILFVSTGLIYGDAEGPDVLCDERSVLKPGSPYAASKAAADLLSYQATRSPGLDIVRVRLFNQIGPRQSPDYAVANFARQLAAIESGRQAFIETGDLSAERDLTDARDVVRAFRLLLEKGVAGEVYNAGRGHTRTMQSVLDALIGLTKTRVEVRQKLDPNRKADAAVSRVDPRKLIAATKWQPRYELEQTLRDTLDYWRGVESAKSGRKTG</sequence>
<reference evidence="3" key="1">
    <citation type="submission" date="2019-08" db="EMBL/GenBank/DDBJ databases">
        <title>Limnoglobus roseus gen. nov., sp. nov., a novel freshwater planctomycete with a giant genome from the family Gemmataceae.</title>
        <authorList>
            <person name="Kulichevskaya I.S."/>
            <person name="Naumoff D.G."/>
            <person name="Miroshnikov K."/>
            <person name="Ivanova A."/>
            <person name="Philippov D.A."/>
            <person name="Hakobyan A."/>
            <person name="Rijpstra I.C."/>
            <person name="Sinninghe Damste J.S."/>
            <person name="Liesack W."/>
            <person name="Dedysh S.N."/>
        </authorList>
    </citation>
    <scope>NUCLEOTIDE SEQUENCE [LARGE SCALE GENOMIC DNA]</scope>
    <source>
        <strain evidence="3">PX52</strain>
    </source>
</reference>
<evidence type="ECO:0000313" key="3">
    <source>
        <dbReference type="Proteomes" id="UP000324974"/>
    </source>
</evidence>
<evidence type="ECO:0000313" key="2">
    <source>
        <dbReference type="EMBL" id="QEL16207.1"/>
    </source>
</evidence>
<dbReference type="EMBL" id="CP042425">
    <property type="protein sequence ID" value="QEL16207.1"/>
    <property type="molecule type" value="Genomic_DNA"/>
</dbReference>
<dbReference type="RefSeq" id="WP_149110964.1">
    <property type="nucleotide sequence ID" value="NZ_CP042425.1"/>
</dbReference>
<dbReference type="KEGG" id="lrs:PX52LOC_03147"/>
<accession>A0A5C1ADG9</accession>
<dbReference type="AlphaFoldDB" id="A0A5C1ADG9"/>
<proteinExistence type="predicted"/>
<feature type="domain" description="NAD(P)-binding" evidence="1">
    <location>
        <begin position="4"/>
        <end position="308"/>
    </location>
</feature>
<dbReference type="OrthoDB" id="258549at2"/>
<dbReference type="Gene3D" id="3.90.25.10">
    <property type="entry name" value="UDP-galactose 4-epimerase, domain 1"/>
    <property type="match status" value="1"/>
</dbReference>
<name>A0A5C1ADG9_9BACT</name>